<evidence type="ECO:0000259" key="9">
    <source>
        <dbReference type="PROSITE" id="PS51387"/>
    </source>
</evidence>
<keyword evidence="5" id="KW-0274">FAD</keyword>
<dbReference type="InterPro" id="IPR016164">
    <property type="entry name" value="FAD-linked_Oxase-like_C"/>
</dbReference>
<dbReference type="EC" id="1.5.99.12" evidence="3"/>
<dbReference type="PANTHER" id="PTHR13878:SF127">
    <property type="entry name" value="CYTOKININ DEHYDROGENASE 3"/>
    <property type="match status" value="1"/>
</dbReference>
<dbReference type="SUPFAM" id="SSF56176">
    <property type="entry name" value="FAD-binding/transporter-associated domain-like"/>
    <property type="match status" value="3"/>
</dbReference>
<dbReference type="GO" id="GO:0009690">
    <property type="term" value="P:cytokinin metabolic process"/>
    <property type="evidence" value="ECO:0007669"/>
    <property type="project" value="InterPro"/>
</dbReference>
<evidence type="ECO:0000313" key="10">
    <source>
        <dbReference type="EMBL" id="RWR77615.1"/>
    </source>
</evidence>
<keyword evidence="8" id="KW-0472">Membrane</keyword>
<dbReference type="InterPro" id="IPR036318">
    <property type="entry name" value="FAD-bd_PCMH-like_sf"/>
</dbReference>
<gene>
    <name evidence="10" type="ORF">CKAN_00611000</name>
</gene>
<dbReference type="Pfam" id="PF09265">
    <property type="entry name" value="Cytokin-bind"/>
    <property type="match status" value="2"/>
</dbReference>
<dbReference type="PROSITE" id="PS00862">
    <property type="entry name" value="OX2_COVAL_FAD"/>
    <property type="match status" value="1"/>
</dbReference>
<evidence type="ECO:0000256" key="1">
    <source>
        <dbReference type="ARBA" id="ARBA00001974"/>
    </source>
</evidence>
<protein>
    <recommendedName>
        <fullName evidence="3">cytokinin dehydrogenase</fullName>
        <ecNumber evidence="3">1.5.99.12</ecNumber>
    </recommendedName>
</protein>
<comment type="similarity">
    <text evidence="2">Belongs to the oxygen-dependent FAD-linked oxidoreductase family.</text>
</comment>
<organism evidence="10 11">
    <name type="scientific">Cinnamomum micranthum f. kanehirae</name>
    <dbReference type="NCBI Taxonomy" id="337451"/>
    <lineage>
        <taxon>Eukaryota</taxon>
        <taxon>Viridiplantae</taxon>
        <taxon>Streptophyta</taxon>
        <taxon>Embryophyta</taxon>
        <taxon>Tracheophyta</taxon>
        <taxon>Spermatophyta</taxon>
        <taxon>Magnoliopsida</taxon>
        <taxon>Magnoliidae</taxon>
        <taxon>Laurales</taxon>
        <taxon>Lauraceae</taxon>
        <taxon>Cinnamomum</taxon>
    </lineage>
</organism>
<feature type="transmembrane region" description="Helical" evidence="8">
    <location>
        <begin position="12"/>
        <end position="29"/>
    </location>
</feature>
<dbReference type="SUPFAM" id="SSF55103">
    <property type="entry name" value="FAD-linked oxidases, C-terminal domain"/>
    <property type="match status" value="2"/>
</dbReference>
<accession>A0A3S3MZ18</accession>
<feature type="domain" description="FAD-binding PCMH-type" evidence="9">
    <location>
        <begin position="73"/>
        <end position="304"/>
    </location>
</feature>
<dbReference type="Gene3D" id="3.40.462.10">
    <property type="entry name" value="FAD-linked oxidases, C-terminal domain"/>
    <property type="match status" value="2"/>
</dbReference>
<evidence type="ECO:0000256" key="4">
    <source>
        <dbReference type="ARBA" id="ARBA00022630"/>
    </source>
</evidence>
<keyword evidence="6" id="KW-0560">Oxidoreductase</keyword>
<dbReference type="AlphaFoldDB" id="A0A3S3MZ18"/>
<dbReference type="PROSITE" id="PS51387">
    <property type="entry name" value="FAD_PCMH"/>
    <property type="match status" value="2"/>
</dbReference>
<keyword evidence="11" id="KW-1185">Reference proteome</keyword>
<dbReference type="FunFam" id="3.40.462.10:FF:000001">
    <property type="entry name" value="Cytokinin dehydrogenase 2"/>
    <property type="match status" value="2"/>
</dbReference>
<reference evidence="10 11" key="1">
    <citation type="journal article" date="2019" name="Nat. Plants">
        <title>Stout camphor tree genome fills gaps in understanding of flowering plant genome evolution.</title>
        <authorList>
            <person name="Chaw S.M."/>
            <person name="Liu Y.C."/>
            <person name="Wu Y.W."/>
            <person name="Wang H.Y."/>
            <person name="Lin C.I."/>
            <person name="Wu C.S."/>
            <person name="Ke H.M."/>
            <person name="Chang L.Y."/>
            <person name="Hsu C.Y."/>
            <person name="Yang H.T."/>
            <person name="Sudianto E."/>
            <person name="Hsu M.H."/>
            <person name="Wu K.P."/>
            <person name="Wang L.N."/>
            <person name="Leebens-Mack J.H."/>
            <person name="Tsai I.J."/>
        </authorList>
    </citation>
    <scope>NUCLEOTIDE SEQUENCE [LARGE SCALE GENOMIC DNA]</scope>
    <source>
        <strain evidence="11">cv. Chaw 1501</strain>
        <tissue evidence="10">Young leaves</tissue>
    </source>
</reference>
<evidence type="ECO:0000256" key="3">
    <source>
        <dbReference type="ARBA" id="ARBA00011928"/>
    </source>
</evidence>
<keyword evidence="4" id="KW-0285">Flavoprotein</keyword>
<comment type="caution">
    <text evidence="10">The sequence shown here is derived from an EMBL/GenBank/DDBJ whole genome shotgun (WGS) entry which is preliminary data.</text>
</comment>
<dbReference type="Gene3D" id="3.30.43.10">
    <property type="entry name" value="Uridine Diphospho-n-acetylenolpyruvylglucosamine Reductase, domain 2"/>
    <property type="match status" value="2"/>
</dbReference>
<dbReference type="Gene3D" id="3.30.465.10">
    <property type="match status" value="3"/>
</dbReference>
<dbReference type="InterPro" id="IPR016166">
    <property type="entry name" value="FAD-bd_PCMH"/>
</dbReference>
<dbReference type="OrthoDB" id="415825at2759"/>
<comment type="catalytic activity">
    <reaction evidence="7">
        <text>N(6)-dimethylallyladenine + A + H2O = 3-methyl-2-butenal + adenine + AH2</text>
        <dbReference type="Rhea" id="RHEA:13625"/>
        <dbReference type="ChEBI" id="CHEBI:13193"/>
        <dbReference type="ChEBI" id="CHEBI:15377"/>
        <dbReference type="ChEBI" id="CHEBI:15825"/>
        <dbReference type="ChEBI" id="CHEBI:16708"/>
        <dbReference type="ChEBI" id="CHEBI:17499"/>
        <dbReference type="ChEBI" id="CHEBI:17660"/>
        <dbReference type="EC" id="1.5.99.12"/>
    </reaction>
</comment>
<keyword evidence="8" id="KW-1133">Transmembrane helix</keyword>
<dbReference type="InterPro" id="IPR016170">
    <property type="entry name" value="Cytok_DH_C_sf"/>
</dbReference>
<dbReference type="Proteomes" id="UP000283530">
    <property type="component" value="Unassembled WGS sequence"/>
</dbReference>
<dbReference type="InterPro" id="IPR016169">
    <property type="entry name" value="FAD-bd_PCMH_sub2"/>
</dbReference>
<evidence type="ECO:0000256" key="5">
    <source>
        <dbReference type="ARBA" id="ARBA00022827"/>
    </source>
</evidence>
<comment type="cofactor">
    <cofactor evidence="1">
        <name>FAD</name>
        <dbReference type="ChEBI" id="CHEBI:57692"/>
    </cofactor>
</comment>
<proteinExistence type="inferred from homology"/>
<evidence type="ECO:0000256" key="7">
    <source>
        <dbReference type="ARBA" id="ARBA00048224"/>
    </source>
</evidence>
<dbReference type="InterPro" id="IPR006093">
    <property type="entry name" value="Oxy_OxRdtase_FAD_BS"/>
</dbReference>
<evidence type="ECO:0000256" key="8">
    <source>
        <dbReference type="SAM" id="Phobius"/>
    </source>
</evidence>
<dbReference type="PANTHER" id="PTHR13878">
    <property type="entry name" value="GULONOLACTONE OXIDASE"/>
    <property type="match status" value="1"/>
</dbReference>
<dbReference type="InterPro" id="IPR015345">
    <property type="entry name" value="Cytokinin_DH_FAD/cytokin-bd"/>
</dbReference>
<dbReference type="InterPro" id="IPR006094">
    <property type="entry name" value="Oxid_FAD_bind_N"/>
</dbReference>
<dbReference type="GO" id="GO:0071949">
    <property type="term" value="F:FAD binding"/>
    <property type="evidence" value="ECO:0007669"/>
    <property type="project" value="InterPro"/>
</dbReference>
<evidence type="ECO:0000256" key="6">
    <source>
        <dbReference type="ARBA" id="ARBA00023002"/>
    </source>
</evidence>
<dbReference type="InterPro" id="IPR050432">
    <property type="entry name" value="FAD-linked_Oxidoreductases_BP"/>
</dbReference>
<dbReference type="GO" id="GO:0019139">
    <property type="term" value="F:cytokinin dehydrogenase activity"/>
    <property type="evidence" value="ECO:0007669"/>
    <property type="project" value="UniProtKB-EC"/>
</dbReference>
<name>A0A3S3MZ18_9MAGN</name>
<dbReference type="Pfam" id="PF01565">
    <property type="entry name" value="FAD_binding_4"/>
    <property type="match status" value="1"/>
</dbReference>
<dbReference type="EMBL" id="QPKB01000002">
    <property type="protein sequence ID" value="RWR77615.1"/>
    <property type="molecule type" value="Genomic_DNA"/>
</dbReference>
<evidence type="ECO:0000256" key="2">
    <source>
        <dbReference type="ARBA" id="ARBA00005466"/>
    </source>
</evidence>
<keyword evidence="8" id="KW-0812">Transmembrane</keyword>
<evidence type="ECO:0000313" key="11">
    <source>
        <dbReference type="Proteomes" id="UP000283530"/>
    </source>
</evidence>
<dbReference type="InterPro" id="IPR016167">
    <property type="entry name" value="FAD-bd_PCMH_sub1"/>
</dbReference>
<sequence length="982" mass="109914">MPPLTLSKMQRAIFISFFFIATYLISRLISTIGEQKPRTTMLPPDLLAMDLAKKLRFDPHATNLASTDFGNLTRALPAAVLYPSSQNDIATLIHSSYSSHLPFPIAAKGHGHSIHGQAMAYKGVVIEMASLDGKDGARINVSSTPPYFFADVGGEQLWIDVLHATLRHGLAPLSWTDYLYLTVGGTLSNAGISGQAFRHGPQISNVYEMDVVTGTFLKFLHLCLSWLSVAYLHSSISFYIYIYVLHVCGYGVSNHACMHARLGTGKGEVVKCSRQLNSELYYAVLGGLGQFGIITRARIALEPAPQRVRWLRLLYVDFSDFTKDQEYLISLNADGEGGPLKGFDYVEGSVVNDESLINNWRSSFFSKGDHRRISALAAHHSTIYFLEVSKYYSHFGGPTTVDQDVDSLLKGLSFLPDLVFSNDVSYTDFLNRVHQGELKLRAQGLWDVPHPWLNLFIPKSGILDFDRGVFRGVLKKNATMGPVLVYPMNKDKWENTMSAVTPDEEVFYTVGLLRSAVDSWEFLEDQNREILSFCEEAGIESKGHGHSIHGQAMAYKGVVIEMASLDGKDGARINVSSTPPYFFADVGGEQLWIDVLHATLRHGLAPLSWTDYLYLTVGGTLSNAGISGQAFRHGPQISNVYEMDVVTGKGEVVKCSRQLNSELYYAVLGGLGQFGIITRARIALEPAPQRVRWLRLLYVDFSDFTKDQEYLISLNADGEGGPTKGFDYVEGSVVNDESLINNWRSSFFSKGDHRRISALAAHHSIIYFLEVSKYYSHFGGPTTVDQDVDSLLKGLSFLPDLVFSNDVSYTDFLNRVHQGELKLRAQGLWDVPHPWLNLFIPKSGILDFDRGVFRGVLKKNATMGPVLVYPMNKDKWENTMSAVTPDEEVFYTVGLLRSAVDSWEFLEDQNREILSFCEEAGIECKQYLPHYETKAQWKKHFGQKWNMFVDRKQKFDPKGLLSPGQRIFTLSMSEGSHDHSSY</sequence>
<feature type="domain" description="FAD-binding PCMH-type" evidence="9">
    <location>
        <begin position="510"/>
        <end position="687"/>
    </location>
</feature>
<dbReference type="STRING" id="337451.A0A3S3MZ18"/>